<feature type="domain" description="Major facilitator superfamily (MFS) profile" evidence="7">
    <location>
        <begin position="1"/>
        <end position="110"/>
    </location>
</feature>
<keyword evidence="5" id="KW-0472">Membrane</keyword>
<organism evidence="8 9">
    <name type="scientific">Tetradesmus obliquus</name>
    <name type="common">Green alga</name>
    <name type="synonym">Acutodesmus obliquus</name>
    <dbReference type="NCBI Taxonomy" id="3088"/>
    <lineage>
        <taxon>Eukaryota</taxon>
        <taxon>Viridiplantae</taxon>
        <taxon>Chlorophyta</taxon>
        <taxon>core chlorophytes</taxon>
        <taxon>Chlorophyceae</taxon>
        <taxon>CS clade</taxon>
        <taxon>Sphaeropleales</taxon>
        <taxon>Scenedesmaceae</taxon>
        <taxon>Tetradesmus</taxon>
    </lineage>
</organism>
<feature type="region of interest" description="Disordered" evidence="6">
    <location>
        <begin position="1"/>
        <end position="32"/>
    </location>
</feature>
<dbReference type="Proteomes" id="UP000256970">
    <property type="component" value="Unassembled WGS sequence"/>
</dbReference>
<accession>A0A383VVY5</accession>
<evidence type="ECO:0000256" key="1">
    <source>
        <dbReference type="ARBA" id="ARBA00004141"/>
    </source>
</evidence>
<keyword evidence="2" id="KW-0813">Transport</keyword>
<protein>
    <recommendedName>
        <fullName evidence="7">Major facilitator superfamily (MFS) profile domain-containing protein</fullName>
    </recommendedName>
</protein>
<dbReference type="GO" id="GO:0005886">
    <property type="term" value="C:plasma membrane"/>
    <property type="evidence" value="ECO:0007669"/>
    <property type="project" value="TreeGrafter"/>
</dbReference>
<comment type="subcellular location">
    <subcellularLocation>
        <location evidence="1">Membrane</location>
        <topology evidence="1">Multi-pass membrane protein</topology>
    </subcellularLocation>
</comment>
<dbReference type="InterPro" id="IPR036259">
    <property type="entry name" value="MFS_trans_sf"/>
</dbReference>
<evidence type="ECO:0000256" key="4">
    <source>
        <dbReference type="ARBA" id="ARBA00022989"/>
    </source>
</evidence>
<dbReference type="Pfam" id="PF07690">
    <property type="entry name" value="MFS_1"/>
    <property type="match status" value="1"/>
</dbReference>
<gene>
    <name evidence="8" type="ORF">BQ4739_LOCUS9656</name>
</gene>
<dbReference type="Gene3D" id="1.20.1720.10">
    <property type="entry name" value="Multidrug resistance protein D"/>
    <property type="match status" value="1"/>
</dbReference>
<evidence type="ECO:0000313" key="9">
    <source>
        <dbReference type="Proteomes" id="UP000256970"/>
    </source>
</evidence>
<evidence type="ECO:0000256" key="2">
    <source>
        <dbReference type="ARBA" id="ARBA00022448"/>
    </source>
</evidence>
<keyword evidence="9" id="KW-1185">Reference proteome</keyword>
<name>A0A383VVY5_TETOB</name>
<reference evidence="8 9" key="1">
    <citation type="submission" date="2016-10" db="EMBL/GenBank/DDBJ databases">
        <authorList>
            <person name="Cai Z."/>
        </authorList>
    </citation>
    <scope>NUCLEOTIDE SEQUENCE [LARGE SCALE GENOMIC DNA]</scope>
</reference>
<keyword evidence="4" id="KW-1133">Transmembrane helix</keyword>
<dbReference type="InterPro" id="IPR011701">
    <property type="entry name" value="MFS"/>
</dbReference>
<dbReference type="PANTHER" id="PTHR23502">
    <property type="entry name" value="MAJOR FACILITATOR SUPERFAMILY"/>
    <property type="match status" value="1"/>
</dbReference>
<proteinExistence type="predicted"/>
<dbReference type="PANTHER" id="PTHR23502:SF132">
    <property type="entry name" value="POLYAMINE TRANSPORTER 2-RELATED"/>
    <property type="match status" value="1"/>
</dbReference>
<dbReference type="STRING" id="3088.A0A383VVY5"/>
<dbReference type="PROSITE" id="PS50850">
    <property type="entry name" value="MFS"/>
    <property type="match status" value="1"/>
</dbReference>
<sequence length="110" mass="11639">MLGEDQHSSVEAPPRTFKLGKANDSSRGPLSDRFGRRITYGLSSVTFLGTTLGCAFSPNISVLVAMRALQGFAECAYLTNGQAVVADIFAPAQRGQALGVFMLSLVSARV</sequence>
<dbReference type="InterPro" id="IPR020846">
    <property type="entry name" value="MFS_dom"/>
</dbReference>
<keyword evidence="3" id="KW-0812">Transmembrane</keyword>
<dbReference type="EMBL" id="FNXT01000925">
    <property type="protein sequence ID" value="SZX69371.1"/>
    <property type="molecule type" value="Genomic_DNA"/>
</dbReference>
<evidence type="ECO:0000256" key="6">
    <source>
        <dbReference type="SAM" id="MobiDB-lite"/>
    </source>
</evidence>
<dbReference type="AlphaFoldDB" id="A0A383VVY5"/>
<evidence type="ECO:0000313" key="8">
    <source>
        <dbReference type="EMBL" id="SZX69371.1"/>
    </source>
</evidence>
<evidence type="ECO:0000256" key="5">
    <source>
        <dbReference type="ARBA" id="ARBA00023136"/>
    </source>
</evidence>
<dbReference type="SUPFAM" id="SSF103473">
    <property type="entry name" value="MFS general substrate transporter"/>
    <property type="match status" value="1"/>
</dbReference>
<evidence type="ECO:0000256" key="3">
    <source>
        <dbReference type="ARBA" id="ARBA00022692"/>
    </source>
</evidence>
<dbReference type="GO" id="GO:0022857">
    <property type="term" value="F:transmembrane transporter activity"/>
    <property type="evidence" value="ECO:0007669"/>
    <property type="project" value="InterPro"/>
</dbReference>
<evidence type="ECO:0000259" key="7">
    <source>
        <dbReference type="PROSITE" id="PS50850"/>
    </source>
</evidence>